<keyword evidence="3 5" id="KW-1133">Transmembrane helix</keyword>
<comment type="subcellular location">
    <subcellularLocation>
        <location evidence="1">Membrane</location>
    </subcellularLocation>
</comment>
<dbReference type="GO" id="GO:0016020">
    <property type="term" value="C:membrane"/>
    <property type="evidence" value="ECO:0007669"/>
    <property type="project" value="UniProtKB-SubCell"/>
</dbReference>
<dbReference type="Pfam" id="PF04688">
    <property type="entry name" value="Holin_SPP1"/>
    <property type="match status" value="1"/>
</dbReference>
<evidence type="ECO:0000256" key="3">
    <source>
        <dbReference type="ARBA" id="ARBA00022989"/>
    </source>
</evidence>
<dbReference type="InterPro" id="IPR006479">
    <property type="entry name" value="Holin"/>
</dbReference>
<keyword evidence="2 5" id="KW-0812">Transmembrane</keyword>
<feature type="transmembrane region" description="Helical" evidence="5">
    <location>
        <begin position="20"/>
        <end position="38"/>
    </location>
</feature>
<name>A0A6N2XEK9_CLOIN</name>
<gene>
    <name evidence="6" type="ORF">CILFYP12_04304</name>
</gene>
<dbReference type="NCBIfam" id="TIGR01592">
    <property type="entry name" value="holin_SPP1"/>
    <property type="match status" value="1"/>
</dbReference>
<reference evidence="6" key="1">
    <citation type="submission" date="2019-11" db="EMBL/GenBank/DDBJ databases">
        <authorList>
            <person name="Feng L."/>
        </authorList>
    </citation>
    <scope>NUCLEOTIDE SEQUENCE</scope>
    <source>
        <strain evidence="6">CinnocuumLFYP12</strain>
    </source>
</reference>
<sequence length="90" mass="9715">MEEEKKVIQPEGSGVEPATIARTVCLFIALVNQLLAVCGKGTIGIADDTVYQLATAGFTITAALISWWKNNSFTREAKASDKVMKQLKGK</sequence>
<evidence type="ECO:0000256" key="1">
    <source>
        <dbReference type="ARBA" id="ARBA00004370"/>
    </source>
</evidence>
<evidence type="ECO:0000256" key="4">
    <source>
        <dbReference type="ARBA" id="ARBA00023136"/>
    </source>
</evidence>
<evidence type="ECO:0000256" key="2">
    <source>
        <dbReference type="ARBA" id="ARBA00022692"/>
    </source>
</evidence>
<dbReference type="RefSeq" id="WP_008729039.1">
    <property type="nucleotide sequence ID" value="NZ_BAABXQ010000006.1"/>
</dbReference>
<dbReference type="EMBL" id="CACRTE010000058">
    <property type="protein sequence ID" value="VYT52562.1"/>
    <property type="molecule type" value="Genomic_DNA"/>
</dbReference>
<evidence type="ECO:0000256" key="5">
    <source>
        <dbReference type="SAM" id="Phobius"/>
    </source>
</evidence>
<keyword evidence="4 5" id="KW-0472">Membrane</keyword>
<organism evidence="6">
    <name type="scientific">Clostridium innocuum</name>
    <dbReference type="NCBI Taxonomy" id="1522"/>
    <lineage>
        <taxon>Bacteria</taxon>
        <taxon>Bacillati</taxon>
        <taxon>Bacillota</taxon>
        <taxon>Clostridia</taxon>
        <taxon>Eubacteriales</taxon>
        <taxon>Clostridiaceae</taxon>
        <taxon>Clostridium</taxon>
    </lineage>
</organism>
<feature type="transmembrane region" description="Helical" evidence="5">
    <location>
        <begin position="50"/>
        <end position="68"/>
    </location>
</feature>
<protein>
    <submittedName>
        <fullName evidence="6">Phage lysis protein, holin</fullName>
    </submittedName>
</protein>
<proteinExistence type="predicted"/>
<dbReference type="AlphaFoldDB" id="A0A6N2XEK9"/>
<accession>A0A6N2XEK9</accession>
<evidence type="ECO:0000313" key="6">
    <source>
        <dbReference type="EMBL" id="VYT52562.1"/>
    </source>
</evidence>